<comment type="cofactor">
    <cofactor evidence="8">
        <name>Zn(2+)</name>
        <dbReference type="ChEBI" id="CHEBI:29105"/>
    </cofactor>
    <text evidence="8">Binds 1 zinc ion per subunit.</text>
</comment>
<evidence type="ECO:0000256" key="4">
    <source>
        <dbReference type="ARBA" id="ARBA00022723"/>
    </source>
</evidence>
<dbReference type="GO" id="GO:0004399">
    <property type="term" value="F:histidinol dehydrogenase activity"/>
    <property type="evidence" value="ECO:0007669"/>
    <property type="project" value="UniProtKB-EC"/>
</dbReference>
<dbReference type="InterPro" id="IPR016161">
    <property type="entry name" value="Ald_DH/histidinol_DH"/>
</dbReference>
<feature type="binding site" evidence="8">
    <location>
        <position position="125"/>
    </location>
    <ligand>
        <name>NAD(+)</name>
        <dbReference type="ChEBI" id="CHEBI:57540"/>
    </ligand>
</feature>
<dbReference type="PANTHER" id="PTHR21256">
    <property type="entry name" value="HISTIDINOL DEHYDROGENASE HDH"/>
    <property type="match status" value="1"/>
</dbReference>
<feature type="binding site" evidence="8">
    <location>
        <position position="329"/>
    </location>
    <ligand>
        <name>substrate</name>
    </ligand>
</feature>
<dbReference type="InterPro" id="IPR012131">
    <property type="entry name" value="Hstdl_DH"/>
</dbReference>
<dbReference type="Gene3D" id="1.20.5.1300">
    <property type="match status" value="1"/>
</dbReference>
<feature type="binding site" evidence="8">
    <location>
        <position position="263"/>
    </location>
    <ligand>
        <name>Zn(2+)</name>
        <dbReference type="ChEBI" id="CHEBI:29105"/>
    </ligand>
</feature>
<organism evidence="11 12">
    <name type="scientific">Enorma phocaeensis</name>
    <dbReference type="NCBI Taxonomy" id="1871019"/>
    <lineage>
        <taxon>Bacteria</taxon>
        <taxon>Bacillati</taxon>
        <taxon>Actinomycetota</taxon>
        <taxon>Coriobacteriia</taxon>
        <taxon>Coriobacteriales</taxon>
        <taxon>Coriobacteriaceae</taxon>
        <taxon>Enorma</taxon>
    </lineage>
</organism>
<feature type="binding site" evidence="8">
    <location>
        <position position="260"/>
    </location>
    <ligand>
        <name>Zn(2+)</name>
        <dbReference type="ChEBI" id="CHEBI:29105"/>
    </ligand>
</feature>
<feature type="binding site" evidence="8">
    <location>
        <position position="215"/>
    </location>
    <ligand>
        <name>NAD(+)</name>
        <dbReference type="ChEBI" id="CHEBI:57540"/>
    </ligand>
</feature>
<feature type="binding site" evidence="8">
    <location>
        <position position="260"/>
    </location>
    <ligand>
        <name>substrate</name>
    </ligand>
</feature>
<gene>
    <name evidence="8 11" type="primary">hisD</name>
    <name evidence="11" type="ORF">QUW28_05925</name>
</gene>
<comment type="function">
    <text evidence="1 8">Catalyzes the sequential NAD-dependent oxidations of L-histidinol to L-histidinaldehyde and then to L-histidine.</text>
</comment>
<evidence type="ECO:0000256" key="3">
    <source>
        <dbReference type="ARBA" id="ARBA00012965"/>
    </source>
</evidence>
<dbReference type="InterPro" id="IPR001692">
    <property type="entry name" value="Histidinol_DH_CS"/>
</dbReference>
<feature type="binding site" evidence="8">
    <location>
        <position position="362"/>
    </location>
    <ligand>
        <name>Zn(2+)</name>
        <dbReference type="ChEBI" id="CHEBI:29105"/>
    </ligand>
</feature>
<evidence type="ECO:0000256" key="8">
    <source>
        <dbReference type="HAMAP-Rule" id="MF_01024"/>
    </source>
</evidence>
<keyword evidence="8" id="KW-0368">Histidine biosynthesis</keyword>
<reference evidence="12" key="1">
    <citation type="submission" date="2023-06" db="EMBL/GenBank/DDBJ databases">
        <title>Identification and characterization of horizontal gene transfer across gut microbiota members of farm animals based on homology search.</title>
        <authorList>
            <person name="Zeman M."/>
            <person name="Kubasova T."/>
            <person name="Jahodarova E."/>
            <person name="Nykrynova M."/>
            <person name="Rychlik I."/>
        </authorList>
    </citation>
    <scope>NUCLEOTIDE SEQUENCE [LARGE SCALE GENOMIC DNA]</scope>
    <source>
        <strain evidence="12">154_Feed</strain>
    </source>
</reference>
<feature type="active site" description="Proton acceptor" evidence="8">
    <location>
        <position position="328"/>
    </location>
</feature>
<feature type="region of interest" description="Disordered" evidence="10">
    <location>
        <begin position="463"/>
        <end position="500"/>
    </location>
</feature>
<feature type="binding site" evidence="8">
    <location>
        <position position="362"/>
    </location>
    <ligand>
        <name>substrate</name>
    </ligand>
</feature>
<dbReference type="PROSITE" id="PS00611">
    <property type="entry name" value="HISOL_DEHYDROGENASE"/>
    <property type="match status" value="1"/>
</dbReference>
<feature type="binding site" evidence="8">
    <location>
        <position position="238"/>
    </location>
    <ligand>
        <name>substrate</name>
    </ligand>
</feature>
<comment type="pathway">
    <text evidence="8">Amino-acid biosynthesis; L-histidine biosynthesis; L-histidine from 5-phospho-alpha-D-ribose 1-diphosphate: step 9/9.</text>
</comment>
<comment type="caution">
    <text evidence="11">The sequence shown here is derived from an EMBL/GenBank/DDBJ whole genome shotgun (WGS) entry which is preliminary data.</text>
</comment>
<feature type="binding site" evidence="8">
    <location>
        <position position="416"/>
    </location>
    <ligand>
        <name>substrate</name>
    </ligand>
</feature>
<keyword evidence="5 8" id="KW-0862">Zinc</keyword>
<dbReference type="RefSeq" id="WP_289545114.1">
    <property type="nucleotide sequence ID" value="NZ_JAUDDZ010000006.1"/>
</dbReference>
<keyword evidence="12" id="KW-1185">Reference proteome</keyword>
<feature type="binding site" evidence="8">
    <location>
        <position position="421"/>
    </location>
    <ligand>
        <name>Zn(2+)</name>
        <dbReference type="ChEBI" id="CHEBI:29105"/>
    </ligand>
</feature>
<dbReference type="SUPFAM" id="SSF53720">
    <property type="entry name" value="ALDH-like"/>
    <property type="match status" value="1"/>
</dbReference>
<keyword evidence="8" id="KW-0028">Amino-acid biosynthesis</keyword>
<dbReference type="Pfam" id="PF00815">
    <property type="entry name" value="Histidinol_dh"/>
    <property type="match status" value="1"/>
</dbReference>
<dbReference type="Gene3D" id="3.40.50.1980">
    <property type="entry name" value="Nitrogenase molybdenum iron protein domain"/>
    <property type="match status" value="2"/>
</dbReference>
<evidence type="ECO:0000313" key="12">
    <source>
        <dbReference type="Proteomes" id="UP001529421"/>
    </source>
</evidence>
<sequence>MKTITLAPGERLQAPQLTRKGVLPAEIVEAARGIVEAVREQGDAEVRRCCREFDGVDVQAFRLPASALEGALDHVDDAFRAALEKAAAQIRDFHEREVQQSWFTTRADGTMLGVKVTPVAAAGIYVPGGRAQYPSTVLMNAIPAKVAGVPRIVMVTPPQKDVDPVTGGISPYTLAAAKVAGVDEVYTVGGAQAVAALAYGTESIPKVDTITGPGNAFVAAAKQIVSGDVGIDMVAGPSEVCVLADATANPMVVAADLMAQAEHDPLAACYLVTCDAAFAAQVERGIDLLVAQSPRADITRASLDNEGVIVVASDLAAAVAAVNTIAPEHLELHCEDALGLLGSIRNAGAIFVGAWSSEPLGDYVAGPNHTLPTGGTAVFSSPLSVDDFVKKSSVICYTPTGLLRDAPATQTLAQGEGLWAHALSAALRRRSLEKGETSVSYDALARADLTEIAWPHDDAQTVSRGVDDAARAGSPDGVASADGLGGASASACRKPLHGEA</sequence>
<evidence type="ECO:0000256" key="10">
    <source>
        <dbReference type="SAM" id="MobiDB-lite"/>
    </source>
</evidence>
<comment type="similarity">
    <text evidence="2 8 9">Belongs to the histidinol dehydrogenase family.</text>
</comment>
<evidence type="ECO:0000256" key="9">
    <source>
        <dbReference type="RuleBase" id="RU004175"/>
    </source>
</evidence>
<comment type="catalytic activity">
    <reaction evidence="7 8">
        <text>L-histidinol + 2 NAD(+) + H2O = L-histidine + 2 NADH + 3 H(+)</text>
        <dbReference type="Rhea" id="RHEA:20641"/>
        <dbReference type="ChEBI" id="CHEBI:15377"/>
        <dbReference type="ChEBI" id="CHEBI:15378"/>
        <dbReference type="ChEBI" id="CHEBI:57540"/>
        <dbReference type="ChEBI" id="CHEBI:57595"/>
        <dbReference type="ChEBI" id="CHEBI:57699"/>
        <dbReference type="ChEBI" id="CHEBI:57945"/>
        <dbReference type="EC" id="1.1.1.23"/>
    </reaction>
</comment>
<keyword evidence="4 8" id="KW-0479">Metal-binding</keyword>
<evidence type="ECO:0000256" key="7">
    <source>
        <dbReference type="ARBA" id="ARBA00049489"/>
    </source>
</evidence>
<dbReference type="EC" id="1.1.1.23" evidence="3 8"/>
<proteinExistence type="inferred from homology"/>
<feature type="binding site" evidence="8">
    <location>
        <position position="421"/>
    </location>
    <ligand>
        <name>substrate</name>
    </ligand>
</feature>
<feature type="active site" description="Proton acceptor" evidence="8">
    <location>
        <position position="329"/>
    </location>
</feature>
<dbReference type="PANTHER" id="PTHR21256:SF2">
    <property type="entry name" value="HISTIDINE BIOSYNTHESIS TRIFUNCTIONAL PROTEIN"/>
    <property type="match status" value="1"/>
</dbReference>
<feature type="binding site" evidence="8">
    <location>
        <position position="192"/>
    </location>
    <ligand>
        <name>NAD(+)</name>
        <dbReference type="ChEBI" id="CHEBI:57540"/>
    </ligand>
</feature>
<dbReference type="HAMAP" id="MF_01024">
    <property type="entry name" value="HisD"/>
    <property type="match status" value="1"/>
</dbReference>
<dbReference type="CDD" id="cd06572">
    <property type="entry name" value="Histidinol_dh"/>
    <property type="match status" value="1"/>
</dbReference>
<feature type="binding site" evidence="8">
    <location>
        <position position="263"/>
    </location>
    <ligand>
        <name>substrate</name>
    </ligand>
</feature>
<evidence type="ECO:0000256" key="5">
    <source>
        <dbReference type="ARBA" id="ARBA00022833"/>
    </source>
</evidence>
<evidence type="ECO:0000256" key="6">
    <source>
        <dbReference type="ARBA" id="ARBA00023002"/>
    </source>
</evidence>
<dbReference type="NCBIfam" id="TIGR00069">
    <property type="entry name" value="hisD"/>
    <property type="match status" value="1"/>
</dbReference>
<name>A0ABT7V971_9ACTN</name>
<accession>A0ABT7V971</accession>
<evidence type="ECO:0000256" key="2">
    <source>
        <dbReference type="ARBA" id="ARBA00010178"/>
    </source>
</evidence>
<feature type="compositionally biased region" description="Low complexity" evidence="10">
    <location>
        <begin position="479"/>
        <end position="491"/>
    </location>
</feature>
<keyword evidence="6 8" id="KW-0560">Oxidoreductase</keyword>
<evidence type="ECO:0000313" key="11">
    <source>
        <dbReference type="EMBL" id="MDM8275038.1"/>
    </source>
</evidence>
<dbReference type="Proteomes" id="UP001529421">
    <property type="component" value="Unassembled WGS sequence"/>
</dbReference>
<protein>
    <recommendedName>
        <fullName evidence="3 8">Histidinol dehydrogenase</fullName>
        <shortName evidence="8">HDH</shortName>
        <ecNumber evidence="3 8">1.1.1.23</ecNumber>
    </recommendedName>
</protein>
<evidence type="ECO:0000256" key="1">
    <source>
        <dbReference type="ARBA" id="ARBA00003850"/>
    </source>
</evidence>
<keyword evidence="8" id="KW-0520">NAD</keyword>
<dbReference type="PRINTS" id="PR00083">
    <property type="entry name" value="HOLDHDRGNASE"/>
</dbReference>
<dbReference type="EMBL" id="JAUDDZ010000006">
    <property type="protein sequence ID" value="MDM8275038.1"/>
    <property type="molecule type" value="Genomic_DNA"/>
</dbReference>